<keyword evidence="12" id="KW-0234">DNA repair</keyword>
<evidence type="ECO:0000256" key="3">
    <source>
        <dbReference type="ARBA" id="ARBA00008343"/>
    </source>
</evidence>
<dbReference type="GO" id="GO:0046872">
    <property type="term" value="F:metal ion binding"/>
    <property type="evidence" value="ECO:0007669"/>
    <property type="project" value="UniProtKB-UniRule"/>
</dbReference>
<dbReference type="Pfam" id="PF00633">
    <property type="entry name" value="HHH"/>
    <property type="match status" value="1"/>
</dbReference>
<dbReference type="Gene3D" id="1.10.1670.10">
    <property type="entry name" value="Helix-hairpin-Helix base-excision DNA repair enzymes (C-terminal)"/>
    <property type="match status" value="1"/>
</dbReference>
<gene>
    <name evidence="16" type="ORF">KS2013_2184</name>
</gene>
<dbReference type="GO" id="GO:0006298">
    <property type="term" value="P:mismatch repair"/>
    <property type="evidence" value="ECO:0007669"/>
    <property type="project" value="TreeGrafter"/>
</dbReference>
<keyword evidence="9" id="KW-0378">Hydrolase</keyword>
<keyword evidence="8 14" id="KW-0227">DNA damage</keyword>
<dbReference type="CDD" id="cd00056">
    <property type="entry name" value="ENDO3c"/>
    <property type="match status" value="1"/>
</dbReference>
<comment type="catalytic activity">
    <reaction evidence="1 14">
        <text>Hydrolyzes free adenine bases from 7,8-dihydro-8-oxoguanine:adenine mismatched double-stranded DNA, leaving an apurinic site.</text>
        <dbReference type="EC" id="3.2.2.31"/>
    </reaction>
</comment>
<accession>A0A1B3BDI4</accession>
<feature type="domain" description="HhH-GPD" evidence="15">
    <location>
        <begin position="40"/>
        <end position="191"/>
    </location>
</feature>
<dbReference type="PROSITE" id="PS01155">
    <property type="entry name" value="ENDONUCLEASE_III_2"/>
    <property type="match status" value="1"/>
</dbReference>
<keyword evidence="17" id="KW-1185">Reference proteome</keyword>
<dbReference type="PATRIC" id="fig|1144748.3.peg.2203"/>
<dbReference type="GO" id="GO:0006284">
    <property type="term" value="P:base-excision repair"/>
    <property type="evidence" value="ECO:0007669"/>
    <property type="project" value="UniProtKB-UniRule"/>
</dbReference>
<keyword evidence="6" id="KW-0004">4Fe-4S</keyword>
<name>A0A1B3BDI4_9GAMM</name>
<dbReference type="InterPro" id="IPR011257">
    <property type="entry name" value="DNA_glycosylase"/>
</dbReference>
<dbReference type="AlphaFoldDB" id="A0A1B3BDI4"/>
<proteinExistence type="inferred from homology"/>
<dbReference type="GO" id="GO:0035485">
    <property type="term" value="F:adenine/guanine mispair binding"/>
    <property type="evidence" value="ECO:0007669"/>
    <property type="project" value="TreeGrafter"/>
</dbReference>
<dbReference type="GO" id="GO:0034039">
    <property type="term" value="F:8-oxo-7,8-dihydroguanine DNA N-glycosylase activity"/>
    <property type="evidence" value="ECO:0007669"/>
    <property type="project" value="TreeGrafter"/>
</dbReference>
<dbReference type="PANTHER" id="PTHR42944:SF1">
    <property type="entry name" value="ADENINE DNA GLYCOSYLASE"/>
    <property type="match status" value="1"/>
</dbReference>
<evidence type="ECO:0000256" key="1">
    <source>
        <dbReference type="ARBA" id="ARBA00000843"/>
    </source>
</evidence>
<evidence type="ECO:0000256" key="8">
    <source>
        <dbReference type="ARBA" id="ARBA00022763"/>
    </source>
</evidence>
<evidence type="ECO:0000313" key="17">
    <source>
        <dbReference type="Proteomes" id="UP000094147"/>
    </source>
</evidence>
<dbReference type="FunFam" id="1.10.340.30:FF:000002">
    <property type="entry name" value="Adenine DNA glycosylase"/>
    <property type="match status" value="1"/>
</dbReference>
<dbReference type="Gene3D" id="3.90.79.10">
    <property type="entry name" value="Nucleoside Triphosphate Pyrophosphohydrolase"/>
    <property type="match status" value="1"/>
</dbReference>
<evidence type="ECO:0000313" key="16">
    <source>
        <dbReference type="EMBL" id="AOE50889.1"/>
    </source>
</evidence>
<evidence type="ECO:0000256" key="10">
    <source>
        <dbReference type="ARBA" id="ARBA00023004"/>
    </source>
</evidence>
<dbReference type="EC" id="3.2.2.31" evidence="4 14"/>
<dbReference type="SMART" id="SM00478">
    <property type="entry name" value="ENDO3c"/>
    <property type="match status" value="1"/>
</dbReference>
<dbReference type="InterPro" id="IPR023170">
    <property type="entry name" value="HhH_base_excis_C"/>
</dbReference>
<dbReference type="NCBIfam" id="TIGR01084">
    <property type="entry name" value="mutY"/>
    <property type="match status" value="1"/>
</dbReference>
<dbReference type="InterPro" id="IPR029119">
    <property type="entry name" value="MutY_C"/>
</dbReference>
<evidence type="ECO:0000259" key="15">
    <source>
        <dbReference type="SMART" id="SM00478"/>
    </source>
</evidence>
<comment type="function">
    <text evidence="2">Adenine glycosylase active on G-A mispairs. MutY also corrects error-prone DNA synthesis past GO lesions which are due to the oxidatively damaged form of guanine: 7,8-dihydro-8-oxoguanine (8-oxo-dGTP).</text>
</comment>
<dbReference type="InterPro" id="IPR004035">
    <property type="entry name" value="Endouclease-III_FeS-bd_BS"/>
</dbReference>
<evidence type="ECO:0000256" key="7">
    <source>
        <dbReference type="ARBA" id="ARBA00022723"/>
    </source>
</evidence>
<keyword evidence="13 14" id="KW-0326">Glycosidase</keyword>
<dbReference type="InterPro" id="IPR003651">
    <property type="entry name" value="Endonuclease3_FeS-loop_motif"/>
</dbReference>
<evidence type="ECO:0000256" key="6">
    <source>
        <dbReference type="ARBA" id="ARBA00022485"/>
    </source>
</evidence>
<evidence type="ECO:0000256" key="13">
    <source>
        <dbReference type="ARBA" id="ARBA00023295"/>
    </source>
</evidence>
<dbReference type="SUPFAM" id="SSF55811">
    <property type="entry name" value="Nudix"/>
    <property type="match status" value="1"/>
</dbReference>
<dbReference type="GO" id="GO:0051539">
    <property type="term" value="F:4 iron, 4 sulfur cluster binding"/>
    <property type="evidence" value="ECO:0007669"/>
    <property type="project" value="UniProtKB-UniRule"/>
</dbReference>
<evidence type="ECO:0000256" key="12">
    <source>
        <dbReference type="ARBA" id="ARBA00023204"/>
    </source>
</evidence>
<dbReference type="Proteomes" id="UP000094147">
    <property type="component" value="Chromosome"/>
</dbReference>
<comment type="similarity">
    <text evidence="3 14">Belongs to the Nth/MutY family.</text>
</comment>
<dbReference type="SMART" id="SM00525">
    <property type="entry name" value="FES"/>
    <property type="match status" value="1"/>
</dbReference>
<evidence type="ECO:0000256" key="11">
    <source>
        <dbReference type="ARBA" id="ARBA00023014"/>
    </source>
</evidence>
<dbReference type="EMBL" id="CP012418">
    <property type="protein sequence ID" value="AOE50889.1"/>
    <property type="molecule type" value="Genomic_DNA"/>
</dbReference>
<dbReference type="KEGG" id="ksd:KS2013_2184"/>
<dbReference type="NCBIfam" id="NF008132">
    <property type="entry name" value="PRK10880.1"/>
    <property type="match status" value="1"/>
</dbReference>
<dbReference type="Pfam" id="PF00730">
    <property type="entry name" value="HhH-GPD"/>
    <property type="match status" value="1"/>
</dbReference>
<evidence type="ECO:0000256" key="4">
    <source>
        <dbReference type="ARBA" id="ARBA00012045"/>
    </source>
</evidence>
<dbReference type="GO" id="GO:0032357">
    <property type="term" value="F:oxidized purine DNA binding"/>
    <property type="evidence" value="ECO:0007669"/>
    <property type="project" value="TreeGrafter"/>
</dbReference>
<dbReference type="Pfam" id="PF14815">
    <property type="entry name" value="NUDIX_4"/>
    <property type="match status" value="1"/>
</dbReference>
<dbReference type="GO" id="GO:0000701">
    <property type="term" value="F:purine-specific mismatch base pair DNA N-glycosylase activity"/>
    <property type="evidence" value="ECO:0007669"/>
    <property type="project" value="UniProtKB-EC"/>
</dbReference>
<dbReference type="Gene3D" id="1.10.340.30">
    <property type="entry name" value="Hypothetical protein, domain 2"/>
    <property type="match status" value="1"/>
</dbReference>
<keyword evidence="10 14" id="KW-0408">Iron</keyword>
<evidence type="ECO:0000256" key="9">
    <source>
        <dbReference type="ARBA" id="ARBA00022801"/>
    </source>
</evidence>
<keyword evidence="11" id="KW-0411">Iron-sulfur</keyword>
<sequence>MWQPKDFQHKVIEYYRKHGRKHLPWQGTKDAYRIWLSEIMLQQTQVSTVIPYYENFLQRFPTIVDLAKASEDEVMHLWSGLGYYSRARNLHKAAKKVADEFNGDFPKTQEEIEALPGVGRSTAGAVAAFAFDQSTAILDGNVKRVLARCYGIEGWAGKASVLNSLWQRAEANTPDTHTAQYNQAMMDLGAVVCTRTKPKCDTCPLSDKCYALKHDMISALPGKKPKKARPKRAVYWLVCLQNDQVVLHKRPPSGIWGGLWCFPEIEQSQSEPEHQQKLDSFLHKFSHYDLEVQPLLVKNIADTGIMEPNQIDTFALNEIAEIGLPTPVSKLLQTLAEN</sequence>
<dbReference type="PANTHER" id="PTHR42944">
    <property type="entry name" value="ADENINE DNA GLYCOSYLASE"/>
    <property type="match status" value="1"/>
</dbReference>
<dbReference type="SUPFAM" id="SSF48150">
    <property type="entry name" value="DNA-glycosylase"/>
    <property type="match status" value="1"/>
</dbReference>
<evidence type="ECO:0000256" key="2">
    <source>
        <dbReference type="ARBA" id="ARBA00002933"/>
    </source>
</evidence>
<dbReference type="InterPro" id="IPR000445">
    <property type="entry name" value="HhH_motif"/>
</dbReference>
<dbReference type="RefSeq" id="WP_068993828.1">
    <property type="nucleotide sequence ID" value="NZ_CP012418.1"/>
</dbReference>
<dbReference type="CDD" id="cd03431">
    <property type="entry name" value="NUDIX_DNA_Glycosylase_C-MutY"/>
    <property type="match status" value="1"/>
</dbReference>
<dbReference type="InterPro" id="IPR003265">
    <property type="entry name" value="HhH-GPD_domain"/>
</dbReference>
<dbReference type="PROSITE" id="PS00764">
    <property type="entry name" value="ENDONUCLEASE_III_1"/>
    <property type="match status" value="1"/>
</dbReference>
<dbReference type="OrthoDB" id="9802365at2"/>
<dbReference type="InterPro" id="IPR044298">
    <property type="entry name" value="MIG/MutY"/>
</dbReference>
<dbReference type="InterPro" id="IPR004036">
    <property type="entry name" value="Endonuclease-III-like_CS2"/>
</dbReference>
<protein>
    <recommendedName>
        <fullName evidence="5 14">Adenine DNA glycosylase</fullName>
        <ecNumber evidence="4 14">3.2.2.31</ecNumber>
    </recommendedName>
</protein>
<dbReference type="InterPro" id="IPR005760">
    <property type="entry name" value="A/G_AdeGlyc_MutY"/>
</dbReference>
<comment type="cofactor">
    <cofactor evidence="14">
        <name>[4Fe-4S] cluster</name>
        <dbReference type="ChEBI" id="CHEBI:49883"/>
    </cofactor>
    <text evidence="14">Binds 1 [4Fe-4S] cluster.</text>
</comment>
<evidence type="ECO:0000256" key="14">
    <source>
        <dbReference type="RuleBase" id="RU365096"/>
    </source>
</evidence>
<organism evidence="16 17">
    <name type="scientific">Kangiella sediminilitoris</name>
    <dbReference type="NCBI Taxonomy" id="1144748"/>
    <lineage>
        <taxon>Bacteria</taxon>
        <taxon>Pseudomonadati</taxon>
        <taxon>Pseudomonadota</taxon>
        <taxon>Gammaproteobacteria</taxon>
        <taxon>Kangiellales</taxon>
        <taxon>Kangiellaceae</taxon>
        <taxon>Kangiella</taxon>
    </lineage>
</organism>
<dbReference type="STRING" id="1144748.KS2013_2184"/>
<evidence type="ECO:0000256" key="5">
    <source>
        <dbReference type="ARBA" id="ARBA00022023"/>
    </source>
</evidence>
<reference evidence="17" key="1">
    <citation type="submission" date="2015-08" db="EMBL/GenBank/DDBJ databases">
        <authorList>
            <person name="Kim K.M."/>
        </authorList>
    </citation>
    <scope>NUCLEOTIDE SEQUENCE [LARGE SCALE GENOMIC DNA]</scope>
    <source>
        <strain evidence="17">KCTC 23892</strain>
    </source>
</reference>
<keyword evidence="7" id="KW-0479">Metal-binding</keyword>
<dbReference type="InterPro" id="IPR015797">
    <property type="entry name" value="NUDIX_hydrolase-like_dom_sf"/>
</dbReference>